<accession>A0A2Z3JCP9</accession>
<dbReference type="SUPFAM" id="SSF53300">
    <property type="entry name" value="vWA-like"/>
    <property type="match status" value="1"/>
</dbReference>
<proteinExistence type="predicted"/>
<dbReference type="RefSeq" id="WP_109826094.1">
    <property type="nucleotide sequence ID" value="NZ_CP029494.1"/>
</dbReference>
<reference evidence="3 4" key="1">
    <citation type="submission" date="2018-05" db="EMBL/GenBank/DDBJ databases">
        <title>Complete Genome Sequence of Deinococcus sp. strain 17bor-2.</title>
        <authorList>
            <person name="Srinivasan S."/>
        </authorList>
    </citation>
    <scope>NUCLEOTIDE SEQUENCE [LARGE SCALE GENOMIC DNA]</scope>
    <source>
        <strain evidence="3 4">17bor-2</strain>
    </source>
</reference>
<dbReference type="PANTHER" id="PTHR44791">
    <property type="entry name" value="TELOMERASE PROTEIN COMPONENT 1 TEP1"/>
    <property type="match status" value="1"/>
</dbReference>
<dbReference type="Pfam" id="PF05731">
    <property type="entry name" value="TROVE"/>
    <property type="match status" value="1"/>
</dbReference>
<dbReference type="OrthoDB" id="55864at2"/>
<dbReference type="Gene3D" id="3.40.50.410">
    <property type="entry name" value="von Willebrand factor, type A domain"/>
    <property type="match status" value="1"/>
</dbReference>
<dbReference type="PROSITE" id="PS50988">
    <property type="entry name" value="TROVE"/>
    <property type="match status" value="1"/>
</dbReference>
<name>A0A2Z3JCP9_9DEIO</name>
<gene>
    <name evidence="3" type="ORF">DKM44_05885</name>
</gene>
<dbReference type="GO" id="GO:0070034">
    <property type="term" value="F:telomerase RNA binding"/>
    <property type="evidence" value="ECO:0007669"/>
    <property type="project" value="TreeGrafter"/>
</dbReference>
<evidence type="ECO:0000313" key="3">
    <source>
        <dbReference type="EMBL" id="AWN22812.1"/>
    </source>
</evidence>
<evidence type="ECO:0000259" key="2">
    <source>
        <dbReference type="PROSITE" id="PS50988"/>
    </source>
</evidence>
<dbReference type="PANTHER" id="PTHR44791:SF1">
    <property type="entry name" value="TELOMERASE PROTEIN COMPONENT 1"/>
    <property type="match status" value="1"/>
</dbReference>
<evidence type="ECO:0000256" key="1">
    <source>
        <dbReference type="SAM" id="MobiDB-lite"/>
    </source>
</evidence>
<evidence type="ECO:0000313" key="4">
    <source>
        <dbReference type="Proteomes" id="UP000245368"/>
    </source>
</evidence>
<dbReference type="AlphaFoldDB" id="A0A2Z3JCP9"/>
<dbReference type="KEGG" id="dez:DKM44_05885"/>
<protein>
    <submittedName>
        <fullName evidence="3">TROVE domain-containing protein</fullName>
    </submittedName>
</protein>
<dbReference type="InterPro" id="IPR036465">
    <property type="entry name" value="vWFA_dom_sf"/>
</dbReference>
<feature type="domain" description="TROVE" evidence="2">
    <location>
        <begin position="12"/>
        <end position="294"/>
    </location>
</feature>
<dbReference type="EMBL" id="CP029494">
    <property type="protein sequence ID" value="AWN22812.1"/>
    <property type="molecule type" value="Genomic_DNA"/>
</dbReference>
<dbReference type="Proteomes" id="UP000245368">
    <property type="component" value="Chromosome"/>
</dbReference>
<dbReference type="InterPro" id="IPR037214">
    <property type="entry name" value="TROVE_dom_sf"/>
</dbReference>
<feature type="region of interest" description="Disordered" evidence="1">
    <location>
        <begin position="1"/>
        <end position="24"/>
    </location>
</feature>
<keyword evidence="4" id="KW-1185">Reference proteome</keyword>
<organism evidence="3 4">
    <name type="scientific">Deinococcus irradiatisoli</name>
    <dbReference type="NCBI Taxonomy" id="2202254"/>
    <lineage>
        <taxon>Bacteria</taxon>
        <taxon>Thermotogati</taxon>
        <taxon>Deinococcota</taxon>
        <taxon>Deinococci</taxon>
        <taxon>Deinococcales</taxon>
        <taxon>Deinococcaceae</taxon>
        <taxon>Deinococcus</taxon>
    </lineage>
</organism>
<dbReference type="GO" id="GO:0000722">
    <property type="term" value="P:telomere maintenance via recombination"/>
    <property type="evidence" value="ECO:0007669"/>
    <property type="project" value="TreeGrafter"/>
</dbReference>
<dbReference type="SUPFAM" id="SSF140864">
    <property type="entry name" value="TROVE domain-like"/>
    <property type="match status" value="1"/>
</dbReference>
<dbReference type="InterPro" id="IPR052652">
    <property type="entry name" value="Telomerase_Complex_Comp"/>
</dbReference>
<dbReference type="InterPro" id="IPR008858">
    <property type="entry name" value="TROVE_dom"/>
</dbReference>
<dbReference type="GO" id="GO:0003720">
    <property type="term" value="F:telomerase activity"/>
    <property type="evidence" value="ECO:0007669"/>
    <property type="project" value="TreeGrafter"/>
</dbReference>
<sequence>MAHINTPARTPHRTHEGAPAVPQNAEQQLRRLVMANMLWEDQFYIDGKTTAELIRDLIPQLPADKVSQIAVDAREGGKLRHVPLLLVREMARHESHRALVSSTLARVIQRPDELTEFLALYWQDGRQPLTKGVKKGLAEAFGKFNEYSLAKYNRDGKVKLKDALRVSHPKPRDEAQAELWKRLNNDELTTPDTWETQLSAGVDKKATFERLIAENKLGGLALLRNLRNMKQAGVPDSIIREALGRMKTERILPFRFISAARFAPQLEPELEAAMFRSLEGMPKLSGHTILLLDKSGSMQGQVSAKSDLTRYDAAAGLAMLARELCESCEIWTFETGGGSWLSSGGNQVLQVPARRGFVLRDALGQPGGGTMLGDSVRRMNALTHDRLIVFTDEQSSDPVGAPKGKGYMVNVAAYQHGVGFGDWVRVSGFSEQIMAWIQLNEQAQ</sequence>